<evidence type="ECO:0000256" key="3">
    <source>
        <dbReference type="SAM" id="MobiDB-lite"/>
    </source>
</evidence>
<evidence type="ECO:0000313" key="6">
    <source>
        <dbReference type="EMBL" id="KAB8188631.1"/>
    </source>
</evidence>
<feature type="transmembrane region" description="Helical" evidence="4">
    <location>
        <begin position="21"/>
        <end position="43"/>
    </location>
</feature>
<dbReference type="OrthoDB" id="5241348at2"/>
<dbReference type="RefSeq" id="WP_139636912.1">
    <property type="nucleotide sequence ID" value="NZ_VDLX02000024.1"/>
</dbReference>
<evidence type="ECO:0000313" key="7">
    <source>
        <dbReference type="Proteomes" id="UP000312512"/>
    </source>
</evidence>
<feature type="compositionally biased region" description="Polar residues" evidence="3">
    <location>
        <begin position="505"/>
        <end position="516"/>
    </location>
</feature>
<evidence type="ECO:0000256" key="4">
    <source>
        <dbReference type="SAM" id="Phobius"/>
    </source>
</evidence>
<feature type="region of interest" description="Disordered" evidence="3">
    <location>
        <begin position="469"/>
        <end position="523"/>
    </location>
</feature>
<comment type="caution">
    <text evidence="6">The sequence shown here is derived from an EMBL/GenBank/DDBJ whole genome shotgun (WGS) entry which is preliminary data.</text>
</comment>
<protein>
    <recommendedName>
        <fullName evidence="5">Calcineurin-like phosphoesterase domain-containing protein</fullName>
    </recommendedName>
</protein>
<name>A0A5C4VF37_9ACTN</name>
<keyword evidence="4" id="KW-0472">Membrane</keyword>
<keyword evidence="1" id="KW-0479">Metal-binding</keyword>
<dbReference type="AlphaFoldDB" id="A0A5C4VF37"/>
<dbReference type="EMBL" id="VDLX02000024">
    <property type="protein sequence ID" value="KAB8188631.1"/>
    <property type="molecule type" value="Genomic_DNA"/>
</dbReference>
<dbReference type="GO" id="GO:0009245">
    <property type="term" value="P:lipid A biosynthetic process"/>
    <property type="evidence" value="ECO:0007669"/>
    <property type="project" value="TreeGrafter"/>
</dbReference>
<dbReference type="PANTHER" id="PTHR31302">
    <property type="entry name" value="TRANSMEMBRANE PROTEIN WITH METALLOPHOSPHOESTERASE DOMAIN-RELATED"/>
    <property type="match status" value="1"/>
</dbReference>
<dbReference type="InterPro" id="IPR029052">
    <property type="entry name" value="Metallo-depent_PP-like"/>
</dbReference>
<feature type="transmembrane region" description="Helical" evidence="4">
    <location>
        <begin position="152"/>
        <end position="173"/>
    </location>
</feature>
<feature type="transmembrane region" description="Helical" evidence="4">
    <location>
        <begin position="125"/>
        <end position="145"/>
    </location>
</feature>
<keyword evidence="4" id="KW-0812">Transmembrane</keyword>
<dbReference type="Proteomes" id="UP000312512">
    <property type="component" value="Unassembled WGS sequence"/>
</dbReference>
<keyword evidence="2" id="KW-0378">Hydrolase</keyword>
<dbReference type="GO" id="GO:0008758">
    <property type="term" value="F:UDP-2,3-diacylglucosamine hydrolase activity"/>
    <property type="evidence" value="ECO:0007669"/>
    <property type="project" value="TreeGrafter"/>
</dbReference>
<organism evidence="6 7">
    <name type="scientific">Nonomuraea phyllanthi</name>
    <dbReference type="NCBI Taxonomy" id="2219224"/>
    <lineage>
        <taxon>Bacteria</taxon>
        <taxon>Bacillati</taxon>
        <taxon>Actinomycetota</taxon>
        <taxon>Actinomycetes</taxon>
        <taxon>Streptosporangiales</taxon>
        <taxon>Streptosporangiaceae</taxon>
        <taxon>Nonomuraea</taxon>
    </lineage>
</organism>
<feature type="compositionally biased region" description="Low complexity" evidence="3">
    <location>
        <begin position="480"/>
        <end position="494"/>
    </location>
</feature>
<evidence type="ECO:0000256" key="1">
    <source>
        <dbReference type="ARBA" id="ARBA00022723"/>
    </source>
</evidence>
<sequence>MKFVHSPKAIINAKVTSKVTKAAAVLFIAAVGAWLGIVLSGTVRAPIGPVETGMSLRPAWSGETVVDASPLGTLTFETHDAPLRLRITLENIDQERAKALIQDPRLADRLPGLIESDLLDGVRALVIRSLLCAGAGALIAVLIVFRRPRVALLGLLAASVGLAATGALAAVTFRPSSLVEPRYSGLIAAAPSLVGSAESIVTRFESYRSQLTKLVTNVSKLYDTVSTLPLYETDPKTIRVLHVSDIHINPIAWNVIRSLKDQFGVDMIIDTGDISDHGTKAENKFVDEISRLGVPYVYVRGNHDSMTTQKAVEKQKNSVVLDNKVEKVAGLKIYGLGDPRFTPDKTVDTASDPASLAAYARAHLDKVDEPDLIAVHDPDVAKGFSGRAPLILAGHTHQRKTSLLPTGTRLLVQGSTGGAGLRALEHAQPTPVQASVLYFDRETKRMRAWDDITLGGLGEQSVYIQRHVEPDPRRMISPEPTDTPSPTGTVTGSPASAAGQPLWHQGQSSPMLQRSPTEGDRES</sequence>
<dbReference type="InterPro" id="IPR004843">
    <property type="entry name" value="Calcineurin-like_PHP"/>
</dbReference>
<proteinExistence type="predicted"/>
<dbReference type="InterPro" id="IPR051158">
    <property type="entry name" value="Metallophosphoesterase_sf"/>
</dbReference>
<dbReference type="SUPFAM" id="SSF56300">
    <property type="entry name" value="Metallo-dependent phosphatases"/>
    <property type="match status" value="1"/>
</dbReference>
<keyword evidence="4" id="KW-1133">Transmembrane helix</keyword>
<reference evidence="6 7" key="1">
    <citation type="submission" date="2019-10" db="EMBL/GenBank/DDBJ databases">
        <title>Nonomuraea sp. nov., isolated from Phyllanthus amarus.</title>
        <authorList>
            <person name="Klykleung N."/>
            <person name="Tanasupawat S."/>
        </authorList>
    </citation>
    <scope>NUCLEOTIDE SEQUENCE [LARGE SCALE GENOMIC DNA]</scope>
    <source>
        <strain evidence="6 7">PA1-10</strain>
    </source>
</reference>
<dbReference type="PANTHER" id="PTHR31302:SF31">
    <property type="entry name" value="PHOSPHODIESTERASE YAEI"/>
    <property type="match status" value="1"/>
</dbReference>
<accession>A0A5C4VF37</accession>
<dbReference type="GO" id="GO:0046872">
    <property type="term" value="F:metal ion binding"/>
    <property type="evidence" value="ECO:0007669"/>
    <property type="project" value="UniProtKB-KW"/>
</dbReference>
<keyword evidence="7" id="KW-1185">Reference proteome</keyword>
<feature type="domain" description="Calcineurin-like phosphoesterase" evidence="5">
    <location>
        <begin position="238"/>
        <end position="398"/>
    </location>
</feature>
<dbReference type="Gene3D" id="3.60.21.10">
    <property type="match status" value="1"/>
</dbReference>
<dbReference type="GO" id="GO:0016020">
    <property type="term" value="C:membrane"/>
    <property type="evidence" value="ECO:0007669"/>
    <property type="project" value="GOC"/>
</dbReference>
<evidence type="ECO:0000256" key="2">
    <source>
        <dbReference type="ARBA" id="ARBA00022801"/>
    </source>
</evidence>
<gene>
    <name evidence="6" type="ORF">FH608_043545</name>
</gene>
<evidence type="ECO:0000259" key="5">
    <source>
        <dbReference type="Pfam" id="PF00149"/>
    </source>
</evidence>
<dbReference type="Pfam" id="PF00149">
    <property type="entry name" value="Metallophos"/>
    <property type="match status" value="1"/>
</dbReference>